<dbReference type="OrthoDB" id="9766564at2"/>
<dbReference type="InterPro" id="IPR032466">
    <property type="entry name" value="Metal_Hydrolase"/>
</dbReference>
<dbReference type="UniPathway" id="UPA00246"/>
<dbReference type="AlphaFoldDB" id="A0A179DGH3"/>
<keyword evidence="8" id="KW-1185">Reference proteome</keyword>
<comment type="pathway">
    <text evidence="2">Carbohydrate metabolism; pentose and glucuronate interconversion.</text>
</comment>
<comment type="similarity">
    <text evidence="3">Belongs to the metallo-dependent hydrolases superfamily. Uronate isomerase family.</text>
</comment>
<dbReference type="Gene3D" id="3.20.20.140">
    <property type="entry name" value="Metal-dependent hydrolases"/>
    <property type="match status" value="1"/>
</dbReference>
<comment type="catalytic activity">
    <reaction evidence="1">
        <text>D-glucuronate = D-fructuronate</text>
        <dbReference type="Rhea" id="RHEA:13049"/>
        <dbReference type="ChEBI" id="CHEBI:58720"/>
        <dbReference type="ChEBI" id="CHEBI:59863"/>
        <dbReference type="EC" id="5.3.1.12"/>
    </reaction>
</comment>
<keyword evidence="6 7" id="KW-0413">Isomerase</keyword>
<evidence type="ECO:0000313" key="7">
    <source>
        <dbReference type="EMBL" id="OAQ39780.1"/>
    </source>
</evidence>
<dbReference type="Gene3D" id="1.10.2020.10">
    <property type="entry name" value="uronate isomerase, domain 2, chain A"/>
    <property type="match status" value="1"/>
</dbReference>
<evidence type="ECO:0000313" key="8">
    <source>
        <dbReference type="Proteomes" id="UP000078459"/>
    </source>
</evidence>
<dbReference type="EMBL" id="LWHJ01000027">
    <property type="protein sequence ID" value="OAQ39780.1"/>
    <property type="molecule type" value="Genomic_DNA"/>
</dbReference>
<dbReference type="SUPFAM" id="SSF51556">
    <property type="entry name" value="Metallo-dependent hydrolases"/>
    <property type="match status" value="1"/>
</dbReference>
<name>A0A179DGH3_9SPHI</name>
<organism evidence="7 8">
    <name type="scientific">Pedobacter psychrophilus</name>
    <dbReference type="NCBI Taxonomy" id="1826909"/>
    <lineage>
        <taxon>Bacteria</taxon>
        <taxon>Pseudomonadati</taxon>
        <taxon>Bacteroidota</taxon>
        <taxon>Sphingobacteriia</taxon>
        <taxon>Sphingobacteriales</taxon>
        <taxon>Sphingobacteriaceae</taxon>
        <taxon>Pedobacter</taxon>
    </lineage>
</organism>
<comment type="caution">
    <text evidence="7">The sequence shown here is derived from an EMBL/GenBank/DDBJ whole genome shotgun (WGS) entry which is preliminary data.</text>
</comment>
<evidence type="ECO:0000256" key="2">
    <source>
        <dbReference type="ARBA" id="ARBA00004892"/>
    </source>
</evidence>
<reference evidence="7 8" key="2">
    <citation type="submission" date="2016-06" db="EMBL/GenBank/DDBJ databases">
        <title>Pedobacter psychrophilus sp. nov., isolated from Antarctic fragmentary rock.</title>
        <authorList>
            <person name="Svec P."/>
        </authorList>
    </citation>
    <scope>NUCLEOTIDE SEQUENCE [LARGE SCALE GENOMIC DNA]</scope>
    <source>
        <strain evidence="7 8">CCM 8644</strain>
    </source>
</reference>
<evidence type="ECO:0000256" key="1">
    <source>
        <dbReference type="ARBA" id="ARBA00001165"/>
    </source>
</evidence>
<dbReference type="NCBIfam" id="NF002794">
    <property type="entry name" value="PRK02925.1"/>
    <property type="match status" value="1"/>
</dbReference>
<dbReference type="RefSeq" id="WP_068822397.1">
    <property type="nucleotide sequence ID" value="NZ_LWHJ01000027.1"/>
</dbReference>
<dbReference type="InterPro" id="IPR003766">
    <property type="entry name" value="Uronate_isomerase"/>
</dbReference>
<dbReference type="GO" id="GO:0042840">
    <property type="term" value="P:D-glucuronate catabolic process"/>
    <property type="evidence" value="ECO:0007669"/>
    <property type="project" value="TreeGrafter"/>
</dbReference>
<evidence type="ECO:0000256" key="5">
    <source>
        <dbReference type="ARBA" id="ARBA00020555"/>
    </source>
</evidence>
<accession>A0A179DGH3</accession>
<dbReference type="PANTHER" id="PTHR30068:SF4">
    <property type="entry name" value="URONATE ISOMERASE"/>
    <property type="match status" value="1"/>
</dbReference>
<gene>
    <name evidence="7" type="ORF">A5893_09390</name>
</gene>
<evidence type="ECO:0000256" key="6">
    <source>
        <dbReference type="ARBA" id="ARBA00023235"/>
    </source>
</evidence>
<evidence type="ECO:0000256" key="3">
    <source>
        <dbReference type="ARBA" id="ARBA00008397"/>
    </source>
</evidence>
<dbReference type="STRING" id="1826909.A5893_09390"/>
<dbReference type="Pfam" id="PF02614">
    <property type="entry name" value="UxaC"/>
    <property type="match status" value="1"/>
</dbReference>
<dbReference type="GO" id="GO:0008880">
    <property type="term" value="F:glucuronate isomerase activity"/>
    <property type="evidence" value="ECO:0007669"/>
    <property type="project" value="UniProtKB-EC"/>
</dbReference>
<proteinExistence type="inferred from homology"/>
<reference evidence="7 8" key="1">
    <citation type="submission" date="2016-04" db="EMBL/GenBank/DDBJ databases">
        <authorList>
            <person name="Evans L.H."/>
            <person name="Alamgir A."/>
            <person name="Owens N."/>
            <person name="Weber N.D."/>
            <person name="Virtaneva K."/>
            <person name="Barbian K."/>
            <person name="Babar A."/>
            <person name="Rosenke K."/>
        </authorList>
    </citation>
    <scope>NUCLEOTIDE SEQUENCE [LARGE SCALE GENOMIC DNA]</scope>
    <source>
        <strain evidence="7 8">CCM 8644</strain>
    </source>
</reference>
<protein>
    <recommendedName>
        <fullName evidence="5">Uronate isomerase</fullName>
        <ecNumber evidence="4">5.3.1.12</ecNumber>
    </recommendedName>
</protein>
<evidence type="ECO:0000256" key="4">
    <source>
        <dbReference type="ARBA" id="ARBA00012546"/>
    </source>
</evidence>
<dbReference type="PANTHER" id="PTHR30068">
    <property type="entry name" value="URONATE ISOMERASE"/>
    <property type="match status" value="1"/>
</dbReference>
<dbReference type="Proteomes" id="UP000078459">
    <property type="component" value="Unassembled WGS sequence"/>
</dbReference>
<sequence length="466" mass="53241">MLDKDFLLSNKISKELYYNIAEKLPIIDYHNHLNPSAMVLEKKFKNLTELWINDDQYKHRLMRIFGIEEKYITGNGSDKDKFFAWMETFPHTFGNPLYHWSQLEISSVFGEEIDLEITPHEEIWDKCNEKLGDNGLSCIDILKLWNTELLCTSDDLCDVLDPHIQITKNQENISVFPSLRSDSILAFDSPLFLEWLKNLENQTKIKVGNLSDYESAINIKLANFKSAGCNLSDHGLDSGFTYVLPSKKDAEIYFNKIIAKETLKENELVALKSYLLTFLGKAYGQLDMVMQLHIGAQRTTSSRLKNIAGKFGGFATIGNPVDIQSICSFLDSIETGGKLPHVIVYTLNPSDNERIATLTGSFSEDGKGGKIQFGPAWWFNDHFEGIMKHLKDVSNYSLLSQFIGMTSDSRSFLSLSRHYYFRRILCHFIGDYVEKNMLPNNMVYLSELVTKICYQNAKNIITTGKI</sequence>
<dbReference type="GO" id="GO:0019698">
    <property type="term" value="P:D-galacturonate catabolic process"/>
    <property type="evidence" value="ECO:0007669"/>
    <property type="project" value="TreeGrafter"/>
</dbReference>
<dbReference type="EC" id="5.3.1.12" evidence="4"/>